<proteinExistence type="predicted"/>
<feature type="transmembrane region" description="Helical" evidence="1">
    <location>
        <begin position="179"/>
        <end position="197"/>
    </location>
</feature>
<organism evidence="2 3">
    <name type="scientific">Pararcticibacter amylolyticus</name>
    <dbReference type="NCBI Taxonomy" id="2173175"/>
    <lineage>
        <taxon>Bacteria</taxon>
        <taxon>Pseudomonadati</taxon>
        <taxon>Bacteroidota</taxon>
        <taxon>Sphingobacteriia</taxon>
        <taxon>Sphingobacteriales</taxon>
        <taxon>Sphingobacteriaceae</taxon>
        <taxon>Pararcticibacter</taxon>
    </lineage>
</organism>
<feature type="transmembrane region" description="Helical" evidence="1">
    <location>
        <begin position="144"/>
        <end position="167"/>
    </location>
</feature>
<dbReference type="RefSeq" id="WP_109417746.1">
    <property type="nucleotide sequence ID" value="NZ_QEAS01000021.1"/>
</dbReference>
<dbReference type="OrthoDB" id="9342487at2"/>
<dbReference type="Proteomes" id="UP000245647">
    <property type="component" value="Unassembled WGS sequence"/>
</dbReference>
<evidence type="ECO:0000313" key="3">
    <source>
        <dbReference type="Proteomes" id="UP000245647"/>
    </source>
</evidence>
<feature type="transmembrane region" description="Helical" evidence="1">
    <location>
        <begin position="111"/>
        <end position="132"/>
    </location>
</feature>
<comment type="caution">
    <text evidence="2">The sequence shown here is derived from an EMBL/GenBank/DDBJ whole genome shotgun (WGS) entry which is preliminary data.</text>
</comment>
<keyword evidence="1" id="KW-0812">Transmembrane</keyword>
<protein>
    <submittedName>
        <fullName evidence="2">Lysine transporter LysE</fullName>
    </submittedName>
</protein>
<keyword evidence="1" id="KW-1133">Transmembrane helix</keyword>
<keyword evidence="3" id="KW-1185">Reference proteome</keyword>
<sequence>MLLLTFLVAVAVNFLGYIPLGNINLTTVQISVNRGLKQALYFTGTFAVMDVLITYILMRFAEWFAGHKNWWHFLDYLLIVVFLVMGYMSWHASTHQKKVEYKAHESIRYGIVLGIFNPMQIPFWMIGGTYLISHGWITTEGAGIELFAIGAGLGAFLCLFLFARFARYIQEKFALSARIINRSIAFVFFTLAAIHVLKLLF</sequence>
<dbReference type="EMBL" id="QEAS01000021">
    <property type="protein sequence ID" value="PWG78684.1"/>
    <property type="molecule type" value="Genomic_DNA"/>
</dbReference>
<feature type="transmembrane region" description="Helical" evidence="1">
    <location>
        <begin position="70"/>
        <end position="90"/>
    </location>
</feature>
<name>A0A2U2PBK9_9SPHI</name>
<evidence type="ECO:0000256" key="1">
    <source>
        <dbReference type="SAM" id="Phobius"/>
    </source>
</evidence>
<feature type="transmembrane region" description="Helical" evidence="1">
    <location>
        <begin position="6"/>
        <end position="27"/>
    </location>
</feature>
<reference evidence="2 3" key="1">
    <citation type="submission" date="2018-04" db="EMBL/GenBank/DDBJ databases">
        <title>Pedobacter chongqingensis sp. nov., isolated from a rottenly hemp rope.</title>
        <authorList>
            <person name="Cai Y."/>
        </authorList>
    </citation>
    <scope>NUCLEOTIDE SEQUENCE [LARGE SCALE GENOMIC DNA]</scope>
    <source>
        <strain evidence="2 3">FJ4-8</strain>
    </source>
</reference>
<accession>A0A2U2PBK9</accession>
<dbReference type="AlphaFoldDB" id="A0A2U2PBK9"/>
<evidence type="ECO:0000313" key="2">
    <source>
        <dbReference type="EMBL" id="PWG78684.1"/>
    </source>
</evidence>
<feature type="transmembrane region" description="Helical" evidence="1">
    <location>
        <begin position="39"/>
        <end position="58"/>
    </location>
</feature>
<gene>
    <name evidence="2" type="ORF">DDR33_20895</name>
</gene>
<keyword evidence="1" id="KW-0472">Membrane</keyword>